<evidence type="ECO:0000259" key="2">
    <source>
        <dbReference type="Pfam" id="PF05257"/>
    </source>
</evidence>
<reference evidence="3 4" key="1">
    <citation type="submission" date="2017-03" db="EMBL/GenBank/DDBJ databases">
        <title>Genome analysis of Rhizobial strains effectives or ineffectives for nitrogen fixation isolated from bean seeds.</title>
        <authorList>
            <person name="Peralta H."/>
            <person name="Aguilar-Vera A."/>
            <person name="Mora Y."/>
            <person name="Vargas-Lagunas C."/>
            <person name="Girard L."/>
            <person name="Mora J."/>
        </authorList>
    </citation>
    <scope>NUCLEOTIDE SEQUENCE [LARGE SCALE GENOMIC DNA]</scope>
    <source>
        <strain evidence="3 4">CCGM3</strain>
    </source>
</reference>
<organism evidence="3 4">
    <name type="scientific">Rhizobium grahamii</name>
    <dbReference type="NCBI Taxonomy" id="1120045"/>
    <lineage>
        <taxon>Bacteria</taxon>
        <taxon>Pseudomonadati</taxon>
        <taxon>Pseudomonadota</taxon>
        <taxon>Alphaproteobacteria</taxon>
        <taxon>Hyphomicrobiales</taxon>
        <taxon>Rhizobiaceae</taxon>
        <taxon>Rhizobium/Agrobacterium group</taxon>
        <taxon>Rhizobium</taxon>
    </lineage>
</organism>
<accession>A0A370KR27</accession>
<gene>
    <name evidence="3" type="ORF">B5K06_10920</name>
</gene>
<feature type="region of interest" description="Disordered" evidence="1">
    <location>
        <begin position="46"/>
        <end position="73"/>
    </location>
</feature>
<evidence type="ECO:0000313" key="4">
    <source>
        <dbReference type="Proteomes" id="UP000254939"/>
    </source>
</evidence>
<name>A0A370KR27_9HYPH</name>
<proteinExistence type="predicted"/>
<dbReference type="Pfam" id="PF05257">
    <property type="entry name" value="CHAP"/>
    <property type="match status" value="1"/>
</dbReference>
<evidence type="ECO:0000313" key="3">
    <source>
        <dbReference type="EMBL" id="RDJ12251.1"/>
    </source>
</evidence>
<dbReference type="NCBIfam" id="TIGR02594">
    <property type="entry name" value="TIGR02594 family protein"/>
    <property type="match status" value="1"/>
</dbReference>
<evidence type="ECO:0000256" key="1">
    <source>
        <dbReference type="SAM" id="MobiDB-lite"/>
    </source>
</evidence>
<dbReference type="EMBL" id="NAAC01000011">
    <property type="protein sequence ID" value="RDJ12251.1"/>
    <property type="molecule type" value="Genomic_DNA"/>
</dbReference>
<dbReference type="Proteomes" id="UP000254939">
    <property type="component" value="Unassembled WGS sequence"/>
</dbReference>
<dbReference type="AlphaFoldDB" id="A0A370KR27"/>
<sequence>MDTITDIGKTSLAGVLAALAQAKMKIGSIVDAGGTYSVTYDLASSSSDGASLSETLPSTPPVANMDSPAPPPAGAHGPFVHARAIAPKTILYTDASGRDEIREGGSRSWRNCNAGNIRKGDFSINCRAIGDDGSFAIFPDEDTGKAAIIALLRTATYIKLTLKQAIFRYAPPEENKSAEYAQFIHDKTGIALTAVLADLKMDDFRKIARFIQVVEGWKPGTIRPNAPPAPLMGAAIGVASSAASATQDWMTIARREAALPVHERSQWPDPGENPRILNYFKVCAPWFEVAGGDEVDWCAAFVNYCLVSSGHMGTDHPGARSFFWNKKHQFLVLKEPKPGAIAVRRYAPFTDPSWATGNGHVGFVVSWTNTTVTLLGGNQSNTVCEKTFPLLEKNGNTKESEFVRFLMPVIV</sequence>
<dbReference type="OrthoDB" id="5395100at2"/>
<dbReference type="InterPro" id="IPR013423">
    <property type="entry name" value="CHP02594"/>
</dbReference>
<dbReference type="InterPro" id="IPR007921">
    <property type="entry name" value="CHAP_dom"/>
</dbReference>
<comment type="caution">
    <text evidence="3">The sequence shown here is derived from an EMBL/GenBank/DDBJ whole genome shotgun (WGS) entry which is preliminary data.</text>
</comment>
<feature type="domain" description="Peptidase C51" evidence="2">
    <location>
        <begin position="292"/>
        <end position="378"/>
    </location>
</feature>
<protein>
    <submittedName>
        <fullName evidence="3">Conjugal transfer protein</fullName>
    </submittedName>
</protein>
<dbReference type="RefSeq" id="WP_114712895.1">
    <property type="nucleotide sequence ID" value="NZ_KZ857259.1"/>
</dbReference>